<name>A0A4Z1BM81_9GAMM</name>
<dbReference type="InterPro" id="IPR004399">
    <property type="entry name" value="HMP/HMP-P_kinase_dom"/>
</dbReference>
<dbReference type="UniPathway" id="UPA00060">
    <property type="reaction ID" value="UER00138"/>
</dbReference>
<keyword evidence="4" id="KW-0808">Transferase</keyword>
<dbReference type="GO" id="GO:0009229">
    <property type="term" value="P:thiamine diphosphate biosynthetic process"/>
    <property type="evidence" value="ECO:0007669"/>
    <property type="project" value="UniProtKB-UniPathway"/>
</dbReference>
<dbReference type="PANTHER" id="PTHR20858:SF17">
    <property type="entry name" value="HYDROXYMETHYLPYRIMIDINE_PHOSPHOMETHYLPYRIMIDINE KINASE THI20-RELATED"/>
    <property type="match status" value="1"/>
</dbReference>
<dbReference type="GO" id="GO:0009228">
    <property type="term" value="P:thiamine biosynthetic process"/>
    <property type="evidence" value="ECO:0007669"/>
    <property type="project" value="InterPro"/>
</dbReference>
<evidence type="ECO:0000313" key="4">
    <source>
        <dbReference type="EMBL" id="TGN38363.1"/>
    </source>
</evidence>
<dbReference type="EMBL" id="SRPF01000006">
    <property type="protein sequence ID" value="TGN38363.1"/>
    <property type="molecule type" value="Genomic_DNA"/>
</dbReference>
<sequence length="263" mass="27246">MTELNSRPHVLVISGLDPSGGAGIQADIQAITALGCHPLPVLSCVTVQDTRNVYGAAPIDPEVIRQQLASLAEDSPIHAIKTGALGNADVVDVLVEFLAKHSGIPLITDPVIKAAGGGDLADEALIQRMTQRLFPLAEMLTPNGIELQLLGESEDPGTAAARLLETGCQSVLGTGGHGTGQDIVNVLYSHNQAPESFHVERVGGEYHGTGCTLAASIAAGRASGLGTHPAIVQAQNFVSHAIRHALKVGQGQPVPDRGIVWTN</sequence>
<dbReference type="GO" id="GO:0005829">
    <property type="term" value="C:cytosol"/>
    <property type="evidence" value="ECO:0007669"/>
    <property type="project" value="TreeGrafter"/>
</dbReference>
<dbReference type="Gene3D" id="3.40.1190.20">
    <property type="match status" value="1"/>
</dbReference>
<accession>A0A4Z1BM81</accession>
<protein>
    <recommendedName>
        <fullName evidence="2">hydroxymethylpyrimidine kinase</fullName>
        <ecNumber evidence="2">2.7.1.49</ecNumber>
    </recommendedName>
</protein>
<evidence type="ECO:0000259" key="3">
    <source>
        <dbReference type="Pfam" id="PF08543"/>
    </source>
</evidence>
<gene>
    <name evidence="4" type="ORF">E5Q11_16190</name>
</gene>
<keyword evidence="4" id="KW-0418">Kinase</keyword>
<dbReference type="EC" id="2.7.1.49" evidence="2"/>
<comment type="pathway">
    <text evidence="1">Cofactor biosynthesis; thiamine diphosphate biosynthesis.</text>
</comment>
<dbReference type="AlphaFoldDB" id="A0A4Z1BM81"/>
<reference evidence="4 5" key="1">
    <citation type="submission" date="2019-04" db="EMBL/GenBank/DDBJ databases">
        <authorList>
            <person name="Park S."/>
            <person name="Yoon J.-H."/>
        </authorList>
    </citation>
    <scope>NUCLEOTIDE SEQUENCE [LARGE SCALE GENOMIC DNA]</scope>
    <source>
        <strain evidence="4 5">HJM-18</strain>
    </source>
</reference>
<evidence type="ECO:0000256" key="1">
    <source>
        <dbReference type="ARBA" id="ARBA00004948"/>
    </source>
</evidence>
<proteinExistence type="predicted"/>
<dbReference type="Pfam" id="PF08543">
    <property type="entry name" value="Phos_pyr_kin"/>
    <property type="match status" value="1"/>
</dbReference>
<comment type="caution">
    <text evidence="4">The sequence shown here is derived from an EMBL/GenBank/DDBJ whole genome shotgun (WGS) entry which is preliminary data.</text>
</comment>
<dbReference type="CDD" id="cd01169">
    <property type="entry name" value="HMPP_kinase"/>
    <property type="match status" value="1"/>
</dbReference>
<dbReference type="InterPro" id="IPR013749">
    <property type="entry name" value="PM/HMP-P_kinase-1"/>
</dbReference>
<feature type="domain" description="Pyridoxamine kinase/Phosphomethylpyrimidine kinase" evidence="3">
    <location>
        <begin position="17"/>
        <end position="252"/>
    </location>
</feature>
<evidence type="ECO:0000256" key="2">
    <source>
        <dbReference type="ARBA" id="ARBA00012135"/>
    </source>
</evidence>
<dbReference type="GO" id="GO:0008902">
    <property type="term" value="F:hydroxymethylpyrimidine kinase activity"/>
    <property type="evidence" value="ECO:0007669"/>
    <property type="project" value="UniProtKB-EC"/>
</dbReference>
<dbReference type="PANTHER" id="PTHR20858">
    <property type="entry name" value="PHOSPHOMETHYLPYRIMIDINE KINASE"/>
    <property type="match status" value="1"/>
</dbReference>
<dbReference type="SUPFAM" id="SSF53613">
    <property type="entry name" value="Ribokinase-like"/>
    <property type="match status" value="1"/>
</dbReference>
<dbReference type="Proteomes" id="UP000298325">
    <property type="component" value="Unassembled WGS sequence"/>
</dbReference>
<dbReference type="OrthoDB" id="9810880at2"/>
<organism evidence="4 5">
    <name type="scientific">Marinobacter confluentis</name>
    <dbReference type="NCBI Taxonomy" id="1697557"/>
    <lineage>
        <taxon>Bacteria</taxon>
        <taxon>Pseudomonadati</taxon>
        <taxon>Pseudomonadota</taxon>
        <taxon>Gammaproteobacteria</taxon>
        <taxon>Pseudomonadales</taxon>
        <taxon>Marinobacteraceae</taxon>
        <taxon>Marinobacter</taxon>
    </lineage>
</organism>
<evidence type="ECO:0000313" key="5">
    <source>
        <dbReference type="Proteomes" id="UP000298325"/>
    </source>
</evidence>
<dbReference type="RefSeq" id="WP_135804489.1">
    <property type="nucleotide sequence ID" value="NZ_SRPF01000006.1"/>
</dbReference>
<dbReference type="InterPro" id="IPR029056">
    <property type="entry name" value="Ribokinase-like"/>
</dbReference>
<keyword evidence="5" id="KW-1185">Reference proteome</keyword>
<dbReference type="GO" id="GO:0008972">
    <property type="term" value="F:phosphomethylpyrimidine kinase activity"/>
    <property type="evidence" value="ECO:0007669"/>
    <property type="project" value="InterPro"/>
</dbReference>